<dbReference type="RefSeq" id="WP_223213095.1">
    <property type="nucleotide sequence ID" value="NZ_CP011339.1"/>
</dbReference>
<keyword evidence="1" id="KW-0472">Membrane</keyword>
<evidence type="ECO:0000313" key="2">
    <source>
        <dbReference type="EMBL" id="AKV70627.1"/>
    </source>
</evidence>
<dbReference type="KEGG" id="mpk:VL20_5832"/>
<feature type="transmembrane region" description="Helical" evidence="1">
    <location>
        <begin position="34"/>
        <end position="53"/>
    </location>
</feature>
<keyword evidence="1" id="KW-0812">Transmembrane</keyword>
<dbReference type="Proteomes" id="UP000068167">
    <property type="component" value="Chromosome"/>
</dbReference>
<gene>
    <name evidence="2" type="ORF">VL20_5832</name>
</gene>
<reference evidence="2 3" key="1">
    <citation type="journal article" date="2016" name="Stand. Genomic Sci.">
        <title>Complete genome sequence and genomic characterization of Microcystis panniformis FACHB 1757 by third-generation sequencing.</title>
        <authorList>
            <person name="Zhang J.Y."/>
            <person name="Guan R."/>
            <person name="Zhang H.J."/>
            <person name="Li H."/>
            <person name="Xiao P."/>
            <person name="Yu G.L."/>
            <person name="Du L."/>
            <person name="Cao D.M."/>
            <person name="Zhu B.C."/>
            <person name="Li R.H."/>
            <person name="Lu Z.H."/>
        </authorList>
    </citation>
    <scope>NUCLEOTIDE SEQUENCE [LARGE SCALE GENOMIC DNA]</scope>
    <source>
        <strain evidence="2 3">FACHB-1757</strain>
    </source>
</reference>
<keyword evidence="3" id="KW-1185">Reference proteome</keyword>
<keyword evidence="1" id="KW-1133">Transmembrane helix</keyword>
<dbReference type="PATRIC" id="fig|1638788.3.peg.5873"/>
<sequence length="54" mass="5963">MFEELTARELVAKASTKNSRIFVLPIAAMMGDRINLRAIFGVIIAWLGIGILCQ</sequence>
<evidence type="ECO:0000313" key="3">
    <source>
        <dbReference type="Proteomes" id="UP000068167"/>
    </source>
</evidence>
<protein>
    <submittedName>
        <fullName evidence="2">Uncharacterized protein</fullName>
    </submittedName>
</protein>
<organism evidence="2 3">
    <name type="scientific">Microcystis panniformis FACHB-1757</name>
    <dbReference type="NCBI Taxonomy" id="1638788"/>
    <lineage>
        <taxon>Bacteria</taxon>
        <taxon>Bacillati</taxon>
        <taxon>Cyanobacteriota</taxon>
        <taxon>Cyanophyceae</taxon>
        <taxon>Oscillatoriophycideae</taxon>
        <taxon>Chroococcales</taxon>
        <taxon>Microcystaceae</taxon>
        <taxon>Microcystis</taxon>
    </lineage>
</organism>
<dbReference type="AlphaFoldDB" id="A0A0K1S930"/>
<evidence type="ECO:0000256" key="1">
    <source>
        <dbReference type="SAM" id="Phobius"/>
    </source>
</evidence>
<name>A0A0K1S930_9CHRO</name>
<accession>A0A0K1S930</accession>
<proteinExistence type="predicted"/>
<dbReference type="EMBL" id="CP011339">
    <property type="protein sequence ID" value="AKV70627.1"/>
    <property type="molecule type" value="Genomic_DNA"/>
</dbReference>